<accession>A0A4V2KUC7</accession>
<dbReference type="AlphaFoldDB" id="A0A4V2KUC7"/>
<dbReference type="Proteomes" id="UP000292781">
    <property type="component" value="Unassembled WGS sequence"/>
</dbReference>
<gene>
    <name evidence="2" type="ORF">EYW49_01975</name>
</gene>
<evidence type="ECO:0008006" key="4">
    <source>
        <dbReference type="Google" id="ProtNLM"/>
    </source>
</evidence>
<dbReference type="OrthoDB" id="9807941at2"/>
<dbReference type="Pfam" id="PF01257">
    <property type="entry name" value="2Fe-2S_thioredx"/>
    <property type="match status" value="1"/>
</dbReference>
<name>A0A4V2KUC7_9HYPH</name>
<dbReference type="Gene3D" id="3.40.30.10">
    <property type="entry name" value="Glutaredoxin"/>
    <property type="match status" value="1"/>
</dbReference>
<dbReference type="InterPro" id="IPR036249">
    <property type="entry name" value="Thioredoxin-like_sf"/>
</dbReference>
<evidence type="ECO:0000256" key="1">
    <source>
        <dbReference type="SAM" id="MobiDB-lite"/>
    </source>
</evidence>
<dbReference type="SUPFAM" id="SSF52833">
    <property type="entry name" value="Thioredoxin-like"/>
    <property type="match status" value="1"/>
</dbReference>
<reference evidence="2 3" key="1">
    <citation type="submission" date="2019-02" db="EMBL/GenBank/DDBJ databases">
        <title>Siculibacillus lacustris gen. nov., sp. nov., a new rosette-forming bacterium isolated from a freshwater crater lake (Lake St. Ana, Romania).</title>
        <authorList>
            <person name="Felfoldi T."/>
            <person name="Marton Z."/>
            <person name="Szabo A."/>
            <person name="Mentes A."/>
            <person name="Boka K."/>
            <person name="Marialigeti K."/>
            <person name="Mathe I."/>
            <person name="Koncz M."/>
            <person name="Schumann P."/>
            <person name="Toth E."/>
        </authorList>
    </citation>
    <scope>NUCLEOTIDE SEQUENCE [LARGE SCALE GENOMIC DNA]</scope>
    <source>
        <strain evidence="2 3">SA-279</strain>
    </source>
</reference>
<keyword evidence="3" id="KW-1185">Reference proteome</keyword>
<proteinExistence type="predicted"/>
<dbReference type="EMBL" id="SJFN01000002">
    <property type="protein sequence ID" value="TBW40946.1"/>
    <property type="molecule type" value="Genomic_DNA"/>
</dbReference>
<evidence type="ECO:0000313" key="3">
    <source>
        <dbReference type="Proteomes" id="UP000292781"/>
    </source>
</evidence>
<feature type="region of interest" description="Disordered" evidence="1">
    <location>
        <begin position="1"/>
        <end position="26"/>
    </location>
</feature>
<sequence>MTANPHPLPLPAVAEPPMPSGPTDDGALPLLRARAGHRAAETAALLEARFGVSAFEARALIAFAATFRPAPGEAHVIGVCRGESCARRGGRTLGDRLAARLGIAWYGRTGDGRLRLEPAYCLGLCASGPSAMIDGELAPRLDVLGVEALLAELGLDATATGPAPPAASALDDDGGRV</sequence>
<comment type="caution">
    <text evidence="2">The sequence shown here is derived from an EMBL/GenBank/DDBJ whole genome shotgun (WGS) entry which is preliminary data.</text>
</comment>
<organism evidence="2 3">
    <name type="scientific">Siculibacillus lacustris</name>
    <dbReference type="NCBI Taxonomy" id="1549641"/>
    <lineage>
        <taxon>Bacteria</taxon>
        <taxon>Pseudomonadati</taxon>
        <taxon>Pseudomonadota</taxon>
        <taxon>Alphaproteobacteria</taxon>
        <taxon>Hyphomicrobiales</taxon>
        <taxon>Ancalomicrobiaceae</taxon>
        <taxon>Siculibacillus</taxon>
    </lineage>
</organism>
<protein>
    <recommendedName>
        <fullName evidence="4">NADH-quinone oxidoreductase subunit E</fullName>
    </recommendedName>
</protein>
<feature type="compositionally biased region" description="Pro residues" evidence="1">
    <location>
        <begin position="1"/>
        <end position="20"/>
    </location>
</feature>
<dbReference type="PANTHER" id="PTHR43342:SF1">
    <property type="entry name" value="BIFURCATING [FEFE] HYDROGENASE GAMMA SUBUNIT"/>
    <property type="match status" value="1"/>
</dbReference>
<dbReference type="InterPro" id="IPR028431">
    <property type="entry name" value="NADP_DH_HndA-like"/>
</dbReference>
<dbReference type="PANTHER" id="PTHR43342">
    <property type="entry name" value="NADH-QUINONE OXIDOREDUCTASE, E SUBUNIT"/>
    <property type="match status" value="1"/>
</dbReference>
<evidence type="ECO:0000313" key="2">
    <source>
        <dbReference type="EMBL" id="TBW40946.1"/>
    </source>
</evidence>